<dbReference type="InterPro" id="IPR000477">
    <property type="entry name" value="RT_dom"/>
</dbReference>
<dbReference type="CDD" id="cd01650">
    <property type="entry name" value="RT_nLTR_like"/>
    <property type="match status" value="1"/>
</dbReference>
<protein>
    <submittedName>
        <fullName evidence="2">RNA-directed DNA polymerase from mobile element jockey-like</fullName>
    </submittedName>
</protein>
<dbReference type="InterPro" id="IPR036691">
    <property type="entry name" value="Endo/exonu/phosph_ase_sf"/>
</dbReference>
<dbReference type="GO" id="GO:0004519">
    <property type="term" value="F:endonuclease activity"/>
    <property type="evidence" value="ECO:0007669"/>
    <property type="project" value="InterPro"/>
</dbReference>
<dbReference type="Proteomes" id="UP000276133">
    <property type="component" value="Unassembled WGS sequence"/>
</dbReference>
<gene>
    <name evidence="2" type="ORF">BpHYR1_019891</name>
</gene>
<dbReference type="PROSITE" id="PS50878">
    <property type="entry name" value="RT_POL"/>
    <property type="match status" value="1"/>
</dbReference>
<dbReference type="OrthoDB" id="10014409at2759"/>
<comment type="caution">
    <text evidence="2">The sequence shown here is derived from an EMBL/GenBank/DDBJ whole genome shotgun (WGS) entry which is preliminary data.</text>
</comment>
<dbReference type="AlphaFoldDB" id="A0A3M7T8X5"/>
<dbReference type="PROSITE" id="PS00726">
    <property type="entry name" value="AP_NUCLEASE_F1_1"/>
    <property type="match status" value="1"/>
</dbReference>
<keyword evidence="2" id="KW-0808">Transferase</keyword>
<accession>A0A3M7T8X5</accession>
<reference evidence="2 3" key="1">
    <citation type="journal article" date="2018" name="Sci. Rep.">
        <title>Genomic signatures of local adaptation to the degree of environmental predictability in rotifers.</title>
        <authorList>
            <person name="Franch-Gras L."/>
            <person name="Hahn C."/>
            <person name="Garcia-Roger E.M."/>
            <person name="Carmona M.J."/>
            <person name="Serra M."/>
            <person name="Gomez A."/>
        </authorList>
    </citation>
    <scope>NUCLEOTIDE SEQUENCE [LARGE SCALE GENOMIC DNA]</scope>
    <source>
        <strain evidence="2">HYR1</strain>
    </source>
</reference>
<dbReference type="Gene3D" id="3.60.10.10">
    <property type="entry name" value="Endonuclease/exonuclease/phosphatase"/>
    <property type="match status" value="1"/>
</dbReference>
<dbReference type="GO" id="GO:0006281">
    <property type="term" value="P:DNA repair"/>
    <property type="evidence" value="ECO:0007669"/>
    <property type="project" value="InterPro"/>
</dbReference>
<dbReference type="InterPro" id="IPR005135">
    <property type="entry name" value="Endo/exonuclease/phosphatase"/>
</dbReference>
<dbReference type="Pfam" id="PF00078">
    <property type="entry name" value="RVT_1"/>
    <property type="match status" value="1"/>
</dbReference>
<dbReference type="InterPro" id="IPR043502">
    <property type="entry name" value="DNA/RNA_pol_sf"/>
</dbReference>
<dbReference type="EMBL" id="REGN01000097">
    <property type="protein sequence ID" value="RNA44502.1"/>
    <property type="molecule type" value="Genomic_DNA"/>
</dbReference>
<dbReference type="PANTHER" id="PTHR47027">
    <property type="entry name" value="REVERSE TRANSCRIPTASE DOMAIN-CONTAINING PROTEIN"/>
    <property type="match status" value="1"/>
</dbReference>
<dbReference type="InterPro" id="IPR043128">
    <property type="entry name" value="Rev_trsase/Diguanyl_cyclase"/>
</dbReference>
<dbReference type="Pfam" id="PF14529">
    <property type="entry name" value="Exo_endo_phos_2"/>
    <property type="match status" value="1"/>
</dbReference>
<evidence type="ECO:0000313" key="3">
    <source>
        <dbReference type="Proteomes" id="UP000276133"/>
    </source>
</evidence>
<feature type="domain" description="Reverse transcriptase" evidence="1">
    <location>
        <begin position="345"/>
        <end position="593"/>
    </location>
</feature>
<sequence length="976" mass="112934">MPTMADILQPQKVDFTYRKLLENKTNTSWIDHVVCKKNKFNDLEVQILVSDSNLGEHNAISTTLMHEARDFLDSDNYKIKKLSLKWSNRLQVERYQEILGKELEKVGKLTENLANISDKNTLRIKLTEAINILTSTMISAVTKVKKECCFKTKSKNKKIGKMKFNSWWDTKIQIQHNELVLAYIYYKNSNFDQTAKTLYYRAKAAFRRQKRRNIQIRRNRQIKKLSELFKLNREKFWSSIKRMQNSDEFINIDIKKIREYFERTFTERNKINIFGDLVDDKIVNDFLSKQSNTKFEYEIQLEWFEKLIANLPNGKAIGISDLSNEMLKYANNRNLYKHIKIIFEVMISNQIMPYAFNLSIIKPLIKNNKKPTSDINNLRPLAISDTISNLFEAVILDSLSKQYSDHPKQFGFKSNSSCNHAIWVLKQAISINKKRKKRTYVCAIDASKAFDKPIYDCEEYSSSFRTKLGVRQGGIGSPKLFSIYTEELLNEISASDIGIQLNETKIDVIAYADDIIVLSTTKINLQRAINRVSEFGAKFEVKFNPDKTVFIVFCKNIHRSIKDITDDLWQDKLILDGQEIQQVSVLKYLGVEVNEDNNDKDHLIKRKKAAQRALSKLKSLEILTENTDAFLKGHLNKTYIMPVLYYGAELIELKKTNINQIERFENNMLRSIYNIPKRCRKSNLKLINNLIAKKNNKSLSIIQWNCFKLTRDRIIELSVLLQEFQPDIMSIQEVKLTEEQVNTFIRFPGYFAHFKPRQFDLEIDHVGIKIDSKGICFNLVSLYVPSNTLKKDLIKSYCELGEDLIILGDLNAKTPVVGCRSLGANGRVLEEIIDTELDLCVLNEPSKPTYFRYNNNLKKVDYSELLDLFLCTKSLANKMTSIEILTDSKMGSDHAPVMCTFGFNRDFRLDLTEAKPWFNFTKADWGLFGNTLDGMITEINNENLNDIKSFDGVFSNLNNASANSAIPKFAATTLKP</sequence>
<dbReference type="GO" id="GO:0003677">
    <property type="term" value="F:DNA binding"/>
    <property type="evidence" value="ECO:0007669"/>
    <property type="project" value="InterPro"/>
</dbReference>
<keyword evidence="2" id="KW-0548">Nucleotidyltransferase</keyword>
<evidence type="ECO:0000259" key="1">
    <source>
        <dbReference type="PROSITE" id="PS50878"/>
    </source>
</evidence>
<name>A0A3M7T8X5_BRAPC</name>
<keyword evidence="3" id="KW-1185">Reference proteome</keyword>
<dbReference type="SUPFAM" id="SSF56672">
    <property type="entry name" value="DNA/RNA polymerases"/>
    <property type="match status" value="1"/>
</dbReference>
<dbReference type="PANTHER" id="PTHR47027:SF20">
    <property type="entry name" value="REVERSE TRANSCRIPTASE-LIKE PROTEIN WITH RNA-DIRECTED DNA POLYMERASE DOMAIN"/>
    <property type="match status" value="1"/>
</dbReference>
<proteinExistence type="predicted"/>
<dbReference type="SUPFAM" id="SSF56219">
    <property type="entry name" value="DNase I-like"/>
    <property type="match status" value="1"/>
</dbReference>
<dbReference type="GO" id="GO:0003964">
    <property type="term" value="F:RNA-directed DNA polymerase activity"/>
    <property type="evidence" value="ECO:0007669"/>
    <property type="project" value="UniProtKB-KW"/>
</dbReference>
<keyword evidence="2" id="KW-0695">RNA-directed DNA polymerase</keyword>
<dbReference type="InterPro" id="IPR020847">
    <property type="entry name" value="AP_endonuclease_F1_BS"/>
</dbReference>
<evidence type="ECO:0000313" key="2">
    <source>
        <dbReference type="EMBL" id="RNA44502.1"/>
    </source>
</evidence>
<organism evidence="2 3">
    <name type="scientific">Brachionus plicatilis</name>
    <name type="common">Marine rotifer</name>
    <name type="synonym">Brachionus muelleri</name>
    <dbReference type="NCBI Taxonomy" id="10195"/>
    <lineage>
        <taxon>Eukaryota</taxon>
        <taxon>Metazoa</taxon>
        <taxon>Spiralia</taxon>
        <taxon>Gnathifera</taxon>
        <taxon>Rotifera</taxon>
        <taxon>Eurotatoria</taxon>
        <taxon>Monogononta</taxon>
        <taxon>Pseudotrocha</taxon>
        <taxon>Ploima</taxon>
        <taxon>Brachionidae</taxon>
        <taxon>Brachionus</taxon>
    </lineage>
</organism>
<dbReference type="Gene3D" id="3.30.70.270">
    <property type="match status" value="1"/>
</dbReference>